<comment type="caution">
    <text evidence="12">The sequence shown here is derived from an EMBL/GenBank/DDBJ whole genome shotgun (WGS) entry which is preliminary data.</text>
</comment>
<keyword evidence="8" id="KW-0949">S-adenosyl-L-methionine</keyword>
<keyword evidence="7 12" id="KW-0808">Transferase</keyword>
<evidence type="ECO:0000259" key="11">
    <source>
        <dbReference type="Pfam" id="PF04452"/>
    </source>
</evidence>
<evidence type="ECO:0000256" key="5">
    <source>
        <dbReference type="ARBA" id="ARBA00022552"/>
    </source>
</evidence>
<evidence type="ECO:0000313" key="12">
    <source>
        <dbReference type="EMBL" id="EMG38778.1"/>
    </source>
</evidence>
<keyword evidence="6 12" id="KW-0489">Methyltransferase</keyword>
<dbReference type="AlphaFoldDB" id="M5Q3N9"/>
<dbReference type="EMBL" id="AOSV01000003">
    <property type="protein sequence ID" value="EMG38778.1"/>
    <property type="molecule type" value="Genomic_DNA"/>
</dbReference>
<reference evidence="12 13" key="1">
    <citation type="journal article" date="2013" name="Genome Announc.">
        <title>Draft Genome Sequence for Desulfovibrio africanus Strain PCS.</title>
        <authorList>
            <person name="Brown S.D."/>
            <person name="Utturkar S.M."/>
            <person name="Arkin A.P."/>
            <person name="Deutschbauer A.M."/>
            <person name="Elias D.A."/>
            <person name="Hazen T.C."/>
            <person name="Chakraborty R."/>
        </authorList>
    </citation>
    <scope>NUCLEOTIDE SEQUENCE [LARGE SCALE GENOMIC DNA]</scope>
    <source>
        <strain evidence="12 13">PCS</strain>
    </source>
</reference>
<dbReference type="InterPro" id="IPR006700">
    <property type="entry name" value="RsmE"/>
</dbReference>
<dbReference type="Pfam" id="PF04452">
    <property type="entry name" value="Methyltrans_RNA"/>
    <property type="match status" value="1"/>
</dbReference>
<evidence type="ECO:0000256" key="4">
    <source>
        <dbReference type="ARBA" id="ARBA00022490"/>
    </source>
</evidence>
<dbReference type="GO" id="GO:0005737">
    <property type="term" value="C:cytoplasm"/>
    <property type="evidence" value="ECO:0007669"/>
    <property type="project" value="UniProtKB-SubCell"/>
</dbReference>
<comment type="similarity">
    <text evidence="2">Belongs to the RNA methyltransferase RsmE family.</text>
</comment>
<dbReference type="PATRIC" id="fig|1262666.3.peg.411"/>
<sequence length="168" mass="18585">MALGWNKAGRRDWLLEKAVELEVAGLWFWQAGRSQGHVPEQPKDSWQPKLVAAAKQCANPWLPELTTLSDLKSLIDASKRYPRRFLLWEAPGEKLIDPVLDLSGQGNVLMVLGPEGGLEKAEAETLISAGFMTRSLGSRILRWETAALLGMGLAFWAKQQLPGKLAQP</sequence>
<dbReference type="Gene3D" id="3.40.1280.10">
    <property type="match status" value="1"/>
</dbReference>
<dbReference type="PANTHER" id="PTHR30027">
    <property type="entry name" value="RIBOSOMAL RNA SMALL SUBUNIT METHYLTRANSFERASE E"/>
    <property type="match status" value="1"/>
</dbReference>
<evidence type="ECO:0000256" key="10">
    <source>
        <dbReference type="ARBA" id="ARBA00047944"/>
    </source>
</evidence>
<comment type="catalytic activity">
    <reaction evidence="10">
        <text>uridine(1498) in 16S rRNA + S-adenosyl-L-methionine = N(3)-methyluridine(1498) in 16S rRNA + S-adenosyl-L-homocysteine + H(+)</text>
        <dbReference type="Rhea" id="RHEA:42920"/>
        <dbReference type="Rhea" id="RHEA-COMP:10283"/>
        <dbReference type="Rhea" id="RHEA-COMP:10284"/>
        <dbReference type="ChEBI" id="CHEBI:15378"/>
        <dbReference type="ChEBI" id="CHEBI:57856"/>
        <dbReference type="ChEBI" id="CHEBI:59789"/>
        <dbReference type="ChEBI" id="CHEBI:65315"/>
        <dbReference type="ChEBI" id="CHEBI:74502"/>
        <dbReference type="EC" id="2.1.1.193"/>
    </reaction>
</comment>
<evidence type="ECO:0000256" key="9">
    <source>
        <dbReference type="ARBA" id="ARBA00025699"/>
    </source>
</evidence>
<dbReference type="CDD" id="cd18084">
    <property type="entry name" value="RsmE-like"/>
    <property type="match status" value="1"/>
</dbReference>
<accession>M5Q3N9</accession>
<dbReference type="NCBIfam" id="TIGR00046">
    <property type="entry name" value="RsmE family RNA methyltransferase"/>
    <property type="match status" value="1"/>
</dbReference>
<protein>
    <recommendedName>
        <fullName evidence="3">16S rRNA (uracil(1498)-N(3))-methyltransferase</fullName>
        <ecNumber evidence="3">2.1.1.193</ecNumber>
    </recommendedName>
</protein>
<dbReference type="Proteomes" id="UP000011922">
    <property type="component" value="Unassembled WGS sequence"/>
</dbReference>
<evidence type="ECO:0000256" key="6">
    <source>
        <dbReference type="ARBA" id="ARBA00022603"/>
    </source>
</evidence>
<feature type="domain" description="Ribosomal RNA small subunit methyltransferase E methyltransferase" evidence="11">
    <location>
        <begin position="2"/>
        <end position="150"/>
    </location>
</feature>
<evidence type="ECO:0000256" key="3">
    <source>
        <dbReference type="ARBA" id="ARBA00012328"/>
    </source>
</evidence>
<organism evidence="12 13">
    <name type="scientific">Desulfocurvibacter africanus PCS</name>
    <dbReference type="NCBI Taxonomy" id="1262666"/>
    <lineage>
        <taxon>Bacteria</taxon>
        <taxon>Pseudomonadati</taxon>
        <taxon>Thermodesulfobacteriota</taxon>
        <taxon>Desulfovibrionia</taxon>
        <taxon>Desulfovibrionales</taxon>
        <taxon>Desulfovibrionaceae</taxon>
        <taxon>Desulfocurvibacter</taxon>
    </lineage>
</organism>
<comment type="function">
    <text evidence="9">Specifically methylates the N3 position of the uracil ring of uridine 1498 (m3U1498) in 16S rRNA. Acts on the fully assembled 30S ribosomal subunit.</text>
</comment>
<gene>
    <name evidence="12" type="ORF">PCS_00409</name>
</gene>
<evidence type="ECO:0000313" key="13">
    <source>
        <dbReference type="Proteomes" id="UP000011922"/>
    </source>
</evidence>
<dbReference type="EC" id="2.1.1.193" evidence="3"/>
<comment type="subcellular location">
    <subcellularLocation>
        <location evidence="1">Cytoplasm</location>
    </subcellularLocation>
</comment>
<dbReference type="GO" id="GO:0070475">
    <property type="term" value="P:rRNA base methylation"/>
    <property type="evidence" value="ECO:0007669"/>
    <property type="project" value="TreeGrafter"/>
</dbReference>
<dbReference type="InterPro" id="IPR029026">
    <property type="entry name" value="tRNA_m1G_MTases_N"/>
</dbReference>
<dbReference type="InterPro" id="IPR046886">
    <property type="entry name" value="RsmE_MTase_dom"/>
</dbReference>
<dbReference type="GO" id="GO:0070042">
    <property type="term" value="F:rRNA (uridine-N3-)-methyltransferase activity"/>
    <property type="evidence" value="ECO:0007669"/>
    <property type="project" value="TreeGrafter"/>
</dbReference>
<name>M5Q3N9_DESAF</name>
<evidence type="ECO:0000256" key="2">
    <source>
        <dbReference type="ARBA" id="ARBA00005528"/>
    </source>
</evidence>
<dbReference type="InterPro" id="IPR029028">
    <property type="entry name" value="Alpha/beta_knot_MTases"/>
</dbReference>
<keyword evidence="5" id="KW-0698">rRNA processing</keyword>
<keyword evidence="4" id="KW-0963">Cytoplasm</keyword>
<proteinExistence type="inferred from homology"/>
<dbReference type="PANTHER" id="PTHR30027:SF3">
    <property type="entry name" value="16S RRNA (URACIL(1498)-N(3))-METHYLTRANSFERASE"/>
    <property type="match status" value="1"/>
</dbReference>
<dbReference type="SUPFAM" id="SSF75217">
    <property type="entry name" value="alpha/beta knot"/>
    <property type="match status" value="1"/>
</dbReference>
<evidence type="ECO:0000256" key="8">
    <source>
        <dbReference type="ARBA" id="ARBA00022691"/>
    </source>
</evidence>
<evidence type="ECO:0000256" key="7">
    <source>
        <dbReference type="ARBA" id="ARBA00022679"/>
    </source>
</evidence>
<evidence type="ECO:0000256" key="1">
    <source>
        <dbReference type="ARBA" id="ARBA00004496"/>
    </source>
</evidence>